<dbReference type="InterPro" id="IPR052527">
    <property type="entry name" value="Metal_cation-efflux_comp"/>
</dbReference>
<evidence type="ECO:0000256" key="5">
    <source>
        <dbReference type="SAM" id="Phobius"/>
    </source>
</evidence>
<dbReference type="GO" id="GO:0008168">
    <property type="term" value="F:methyltransferase activity"/>
    <property type="evidence" value="ECO:0007669"/>
    <property type="project" value="UniProtKB-KW"/>
</dbReference>
<name>A0A1H9MD38_9BACT</name>
<dbReference type="GO" id="GO:0012505">
    <property type="term" value="C:endomembrane system"/>
    <property type="evidence" value="ECO:0007669"/>
    <property type="project" value="UniProtKB-SubCell"/>
</dbReference>
<feature type="transmembrane region" description="Helical" evidence="5">
    <location>
        <begin position="35"/>
        <end position="56"/>
    </location>
</feature>
<accession>A0A1H9MD38</accession>
<evidence type="ECO:0000256" key="1">
    <source>
        <dbReference type="ARBA" id="ARBA00004127"/>
    </source>
</evidence>
<dbReference type="GO" id="GO:0032259">
    <property type="term" value="P:methylation"/>
    <property type="evidence" value="ECO:0007669"/>
    <property type="project" value="UniProtKB-KW"/>
</dbReference>
<dbReference type="PANTHER" id="PTHR43847:SF1">
    <property type="entry name" value="BLL3993 PROTEIN"/>
    <property type="match status" value="1"/>
</dbReference>
<reference evidence="7" key="1">
    <citation type="submission" date="2016-10" db="EMBL/GenBank/DDBJ databases">
        <authorList>
            <person name="Varghese N."/>
            <person name="Submissions S."/>
        </authorList>
    </citation>
    <scope>NUCLEOTIDE SEQUENCE [LARGE SCALE GENOMIC DNA]</scope>
    <source>
        <strain evidence="7">DSM 24740</strain>
    </source>
</reference>
<dbReference type="Pfam" id="PF04191">
    <property type="entry name" value="PEMT"/>
    <property type="match status" value="1"/>
</dbReference>
<dbReference type="Proteomes" id="UP000199021">
    <property type="component" value="Unassembled WGS sequence"/>
</dbReference>
<dbReference type="PANTHER" id="PTHR43847">
    <property type="entry name" value="BLL3993 PROTEIN"/>
    <property type="match status" value="1"/>
</dbReference>
<keyword evidence="3 5" id="KW-1133">Transmembrane helix</keyword>
<keyword evidence="7" id="KW-1185">Reference proteome</keyword>
<sequence length="150" mass="17040">MSNTTKDYLFVGIQLVLFVAYAFNITKGLTHFPDWLQYLGLVMVVAGIGLASLAMIQIRTSFSPFPTPVEDGQLISNGAFSVARHPIYTGILLAAFGYAFYTAYTDKLIWSVLLLILFYFKSSYEEQLLSQKYAGYADYKKRVGRFTPWW</sequence>
<organism evidence="6 7">
    <name type="scientific">Neolewinella agarilytica</name>
    <dbReference type="NCBI Taxonomy" id="478744"/>
    <lineage>
        <taxon>Bacteria</taxon>
        <taxon>Pseudomonadati</taxon>
        <taxon>Bacteroidota</taxon>
        <taxon>Saprospiria</taxon>
        <taxon>Saprospirales</taxon>
        <taxon>Lewinellaceae</taxon>
        <taxon>Neolewinella</taxon>
    </lineage>
</organism>
<dbReference type="AlphaFoldDB" id="A0A1H9MD38"/>
<dbReference type="STRING" id="478744.SAMN05444359_12858"/>
<dbReference type="InParanoid" id="A0A1H9MD38"/>
<keyword evidence="2 5" id="KW-0812">Transmembrane</keyword>
<feature type="transmembrane region" description="Helical" evidence="5">
    <location>
        <begin position="107"/>
        <end position="124"/>
    </location>
</feature>
<dbReference type="Gene3D" id="1.20.120.1630">
    <property type="match status" value="1"/>
</dbReference>
<evidence type="ECO:0000313" key="7">
    <source>
        <dbReference type="Proteomes" id="UP000199021"/>
    </source>
</evidence>
<proteinExistence type="predicted"/>
<dbReference type="OrthoDB" id="9809773at2"/>
<evidence type="ECO:0000256" key="2">
    <source>
        <dbReference type="ARBA" id="ARBA00022692"/>
    </source>
</evidence>
<dbReference type="EMBL" id="FOFB01000028">
    <property type="protein sequence ID" value="SER21584.1"/>
    <property type="molecule type" value="Genomic_DNA"/>
</dbReference>
<keyword evidence="6" id="KW-0808">Transferase</keyword>
<protein>
    <submittedName>
        <fullName evidence="6">Protein-S-isoprenylcysteine O-methyltransferase Ste14</fullName>
    </submittedName>
</protein>
<keyword evidence="6" id="KW-0489">Methyltransferase</keyword>
<evidence type="ECO:0000313" key="6">
    <source>
        <dbReference type="EMBL" id="SER21584.1"/>
    </source>
</evidence>
<evidence type="ECO:0000256" key="4">
    <source>
        <dbReference type="ARBA" id="ARBA00023136"/>
    </source>
</evidence>
<evidence type="ECO:0000256" key="3">
    <source>
        <dbReference type="ARBA" id="ARBA00022989"/>
    </source>
</evidence>
<feature type="transmembrane region" description="Helical" evidence="5">
    <location>
        <begin position="7"/>
        <end position="23"/>
    </location>
</feature>
<comment type="subcellular location">
    <subcellularLocation>
        <location evidence="1">Endomembrane system</location>
        <topology evidence="1">Multi-pass membrane protein</topology>
    </subcellularLocation>
</comment>
<keyword evidence="4 5" id="KW-0472">Membrane</keyword>
<gene>
    <name evidence="6" type="ORF">SAMN05444359_12858</name>
</gene>
<dbReference type="InterPro" id="IPR007318">
    <property type="entry name" value="Phopholipid_MeTrfase"/>
</dbReference>
<dbReference type="RefSeq" id="WP_090172226.1">
    <property type="nucleotide sequence ID" value="NZ_FOFB01000028.1"/>
</dbReference>